<accession>A0ABN4B5B7</accession>
<dbReference type="Gene3D" id="1.10.3700.10">
    <property type="entry name" value="AGR C 984p-like"/>
    <property type="match status" value="2"/>
</dbReference>
<dbReference type="InterPro" id="IPR010626">
    <property type="entry name" value="DUF1217"/>
</dbReference>
<sequence>MIPSHVAPFPSKDIQSKLFSTVSKDPIVSCEERYYRERIKHISTIDEFIKDKRLFSYALKAFGLSDMSHAEKFIKKILESDLSDPKSLVNQLNSLKYQYFARSYDFSPPPKVIQSDIQHKTIIQDYKQSHQHKEEVALEESKYFRKNIHKINSVDQLFKDRRLLDYVLQSFSITPKYISLPFLKDVLTLGLANPKKYFIESRDNRFRAMAENFRFQPDGSLSKRDKILTDMQIEKIVSNYFNNTIDCVPIVSDQNYYKLAINSVSSFSDFLKDPKLFKMLQLSLFPLNPEITADKFLTLMQENDPIVSQVKYFFQINFHRDNSSSTKIQQDSQIQKMLDLYKKNCQILHDDKMQSLIKDYQLPLGKIKSIDNLLSGKCQLEGPNSAEEPIITLQFALDAYNLNMQDLDRDQLRNVLTSNPSDPDSYANKSKDDRLIKLNHAFNFNADGSIGPIPMMQSRLTIRDNVKHYANRKRSIHDAENKSFNSMEQISTQKRINLEINSEVDYYTLNINTIHSFEELLANKRILNFLLESKGIDSQKVREDFLCEIFKSDLKDPKSFANTYKDNRYKEIISSFNFDIHGELSHKKIGKVQDNFHIDDTCDLYKHQMIEKKEEEKDPNIALALYFKRTIPNIRNHYEILGDSKLFKVVSKKLKLSPYFAVLPERKKIRILKKHIKINDFKDSKKVEDFLYAAKAMDHQSIDYKKALFSSPNQNKDPWNNSFDDPQNNVSLQLSPQKKSNGRFSILNLF</sequence>
<dbReference type="InterPro" id="IPR023157">
    <property type="entry name" value="AGR-C-984p-like_sf"/>
</dbReference>
<dbReference type="GeneID" id="93077242"/>
<dbReference type="SUPFAM" id="SSF158837">
    <property type="entry name" value="AGR C 984p-like"/>
    <property type="match status" value="4"/>
</dbReference>
<dbReference type="Pfam" id="PF06748">
    <property type="entry name" value="DUF1217"/>
    <property type="match status" value="3"/>
</dbReference>
<name>A0ABN4B5B7_LIBAS</name>
<dbReference type="EMBL" id="CP004005">
    <property type="protein sequence ID" value="AGH17248.1"/>
    <property type="molecule type" value="Genomic_DNA"/>
</dbReference>
<evidence type="ECO:0000313" key="3">
    <source>
        <dbReference type="Proteomes" id="UP000011820"/>
    </source>
</evidence>
<gene>
    <name evidence="2" type="ORF">WSI_04390</name>
</gene>
<protein>
    <submittedName>
        <fullName evidence="2">Uncharacterized protein</fullName>
    </submittedName>
</protein>
<evidence type="ECO:0000313" key="2">
    <source>
        <dbReference type="EMBL" id="AGH17248.1"/>
    </source>
</evidence>
<dbReference type="RefSeq" id="WP_015452843.1">
    <property type="nucleotide sequence ID" value="NC_020549.1"/>
</dbReference>
<dbReference type="Proteomes" id="UP000011820">
    <property type="component" value="Chromosome"/>
</dbReference>
<evidence type="ECO:0000256" key="1">
    <source>
        <dbReference type="SAM" id="MobiDB-lite"/>
    </source>
</evidence>
<reference evidence="2 3" key="1">
    <citation type="journal article" date="2013" name="Genome Announc.">
        <title>Complete Genome Sequence of a Chinese Strain of 'Candidatus Liberibacter asiaticus'.</title>
        <authorList>
            <person name="Lin H."/>
            <person name="Han C.S."/>
            <person name="Liu B."/>
            <person name="Lou B."/>
            <person name="Bai X."/>
            <person name="Deng C."/>
            <person name="Civerolo E.L."/>
            <person name="Gupta G."/>
        </authorList>
    </citation>
    <scope>NUCLEOTIDE SEQUENCE [LARGE SCALE GENOMIC DNA]</scope>
    <source>
        <strain evidence="3">gxpsy</strain>
    </source>
</reference>
<proteinExistence type="predicted"/>
<keyword evidence="3" id="KW-1185">Reference proteome</keyword>
<feature type="region of interest" description="Disordered" evidence="1">
    <location>
        <begin position="715"/>
        <end position="735"/>
    </location>
</feature>
<organism evidence="2 3">
    <name type="scientific">Candidatus Liberibacter asiaticus str. gxpsy</name>
    <dbReference type="NCBI Taxonomy" id="1174529"/>
    <lineage>
        <taxon>Bacteria</taxon>
        <taxon>Pseudomonadati</taxon>
        <taxon>Pseudomonadota</taxon>
        <taxon>Alphaproteobacteria</taxon>
        <taxon>Hyphomicrobiales</taxon>
        <taxon>Rhizobiaceae</taxon>
        <taxon>Liberibacter</taxon>
    </lineage>
</organism>